<dbReference type="AlphaFoldDB" id="A0AAD9QRR9"/>
<evidence type="ECO:0000313" key="1">
    <source>
        <dbReference type="EMBL" id="KAK2565930.1"/>
    </source>
</evidence>
<reference evidence="1" key="1">
    <citation type="journal article" date="2023" name="G3 (Bethesda)">
        <title>Whole genome assembly and annotation of the endangered Caribbean coral Acropora cervicornis.</title>
        <authorList>
            <person name="Selwyn J.D."/>
            <person name="Vollmer S.V."/>
        </authorList>
    </citation>
    <scope>NUCLEOTIDE SEQUENCE</scope>
    <source>
        <strain evidence="1">K2</strain>
    </source>
</reference>
<dbReference type="EMBL" id="JARQWQ010000018">
    <property type="protein sequence ID" value="KAK2565930.1"/>
    <property type="molecule type" value="Genomic_DNA"/>
</dbReference>
<gene>
    <name evidence="1" type="ORF">P5673_010233</name>
</gene>
<evidence type="ECO:0000313" key="2">
    <source>
        <dbReference type="Proteomes" id="UP001249851"/>
    </source>
</evidence>
<organism evidence="1 2">
    <name type="scientific">Acropora cervicornis</name>
    <name type="common">Staghorn coral</name>
    <dbReference type="NCBI Taxonomy" id="6130"/>
    <lineage>
        <taxon>Eukaryota</taxon>
        <taxon>Metazoa</taxon>
        <taxon>Cnidaria</taxon>
        <taxon>Anthozoa</taxon>
        <taxon>Hexacorallia</taxon>
        <taxon>Scleractinia</taxon>
        <taxon>Astrocoeniina</taxon>
        <taxon>Acroporidae</taxon>
        <taxon>Acropora</taxon>
    </lineage>
</organism>
<reference evidence="1" key="2">
    <citation type="journal article" date="2023" name="Science">
        <title>Genomic signatures of disease resistance in endangered staghorn corals.</title>
        <authorList>
            <person name="Vollmer S.V."/>
            <person name="Selwyn J.D."/>
            <person name="Despard B.A."/>
            <person name="Roesel C.L."/>
        </authorList>
    </citation>
    <scope>NUCLEOTIDE SEQUENCE</scope>
    <source>
        <strain evidence="1">K2</strain>
    </source>
</reference>
<keyword evidence="2" id="KW-1185">Reference proteome</keyword>
<proteinExistence type="predicted"/>
<accession>A0AAD9QRR9</accession>
<name>A0AAD9QRR9_ACRCE</name>
<sequence length="64" mass="7400">MIILIKKIQGCYGKHLAAFSKDIINDDSNKYLFTCLIRFAKHHFKRNPCLNGSSFSTVKEHFPI</sequence>
<dbReference type="Proteomes" id="UP001249851">
    <property type="component" value="Unassembled WGS sequence"/>
</dbReference>
<protein>
    <submittedName>
        <fullName evidence="1">Uncharacterized protein</fullName>
    </submittedName>
</protein>
<comment type="caution">
    <text evidence="1">The sequence shown here is derived from an EMBL/GenBank/DDBJ whole genome shotgun (WGS) entry which is preliminary data.</text>
</comment>